<reference evidence="2" key="1">
    <citation type="submission" date="2016-11" db="EMBL/GenBank/DDBJ databases">
        <authorList>
            <person name="Varghese N."/>
            <person name="Submissions S."/>
        </authorList>
    </citation>
    <scope>NUCLEOTIDE SEQUENCE [LARGE SCALE GENOMIC DNA]</scope>
    <source>
        <strain evidence="2">CGMCC 1.2749</strain>
    </source>
</reference>
<dbReference type="Proteomes" id="UP000184092">
    <property type="component" value="Unassembled WGS sequence"/>
</dbReference>
<proteinExistence type="predicted"/>
<accession>A0A1M7PA35</accession>
<dbReference type="EMBL" id="FRCL01000015">
    <property type="protein sequence ID" value="SHN13627.1"/>
    <property type="molecule type" value="Genomic_DNA"/>
</dbReference>
<keyword evidence="2" id="KW-1185">Reference proteome</keyword>
<organism evidence="1 2">
    <name type="scientific">Flavobacterium xinjiangense</name>
    <dbReference type="NCBI Taxonomy" id="178356"/>
    <lineage>
        <taxon>Bacteria</taxon>
        <taxon>Pseudomonadati</taxon>
        <taxon>Bacteroidota</taxon>
        <taxon>Flavobacteriia</taxon>
        <taxon>Flavobacteriales</taxon>
        <taxon>Flavobacteriaceae</taxon>
        <taxon>Flavobacterium</taxon>
    </lineage>
</organism>
<name>A0A1M7PA35_9FLAO</name>
<evidence type="ECO:0000313" key="2">
    <source>
        <dbReference type="Proteomes" id="UP000184092"/>
    </source>
</evidence>
<dbReference type="STRING" id="178356.SAMN05216269_11518"/>
<dbReference type="OrthoDB" id="190848at2"/>
<evidence type="ECO:0008006" key="3">
    <source>
        <dbReference type="Google" id="ProtNLM"/>
    </source>
</evidence>
<protein>
    <recommendedName>
        <fullName evidence="3">DUF2971 domain-containing protein</fullName>
    </recommendedName>
</protein>
<dbReference type="AlphaFoldDB" id="A0A1M7PA35"/>
<gene>
    <name evidence="1" type="ORF">SAMN05216269_11518</name>
</gene>
<evidence type="ECO:0000313" key="1">
    <source>
        <dbReference type="EMBL" id="SHN13627.1"/>
    </source>
</evidence>
<sequence length="193" mass="22911">MTEILYKYRSLQNFKNFVDIILKNRLWASKYKNLNDPMEGQYYYQDGELNRDIRNRLLEEKGTLRLCSLSKVRDNQLMWSHYTNGQRGVAIGLRIDENLFNVRPIQYDEIVSIRNQDFNDQTATEILSDKLEVWNYEEEVRVFVRDQNFIEINIEEIITGIAMSNADFGLVKELIEKVNPNIKIIKAETFMNN</sequence>